<dbReference type="Gene3D" id="2.130.10.10">
    <property type="entry name" value="YVTN repeat-like/Quinoprotein amine dehydrogenase"/>
    <property type="match status" value="3"/>
</dbReference>
<evidence type="ECO:0000313" key="4">
    <source>
        <dbReference type="EMBL" id="SFV68068.1"/>
    </source>
</evidence>
<accession>A0A1W1CQ96</accession>
<evidence type="ECO:0000256" key="1">
    <source>
        <dbReference type="ARBA" id="ARBA00022574"/>
    </source>
</evidence>
<dbReference type="PRINTS" id="PR00320">
    <property type="entry name" value="GPROTEINBRPT"/>
</dbReference>
<proteinExistence type="predicted"/>
<dbReference type="Pfam" id="PF00400">
    <property type="entry name" value="WD40"/>
    <property type="match status" value="3"/>
</dbReference>
<dbReference type="GO" id="GO:0006508">
    <property type="term" value="P:proteolysis"/>
    <property type="evidence" value="ECO:0007669"/>
    <property type="project" value="InterPro"/>
</dbReference>
<feature type="domain" description="Peptidase C14 caspase" evidence="3">
    <location>
        <begin position="770"/>
        <end position="1001"/>
    </location>
</feature>
<dbReference type="SUPFAM" id="SSF52129">
    <property type="entry name" value="Caspase-like"/>
    <property type="match status" value="1"/>
</dbReference>
<dbReference type="InterPro" id="IPR011047">
    <property type="entry name" value="Quinoprotein_ADH-like_sf"/>
</dbReference>
<dbReference type="InterPro" id="IPR001680">
    <property type="entry name" value="WD40_rpt"/>
</dbReference>
<dbReference type="PROSITE" id="PS00678">
    <property type="entry name" value="WD_REPEATS_1"/>
    <property type="match status" value="2"/>
</dbReference>
<dbReference type="AlphaFoldDB" id="A0A1W1CQ96"/>
<protein>
    <submittedName>
        <fullName evidence="4">High-affnity carbon uptake protein Hat/HatR</fullName>
    </submittedName>
</protein>
<sequence>MQKTVTKLLLTLLLLSTTLFAEAILKLDTHGHTGLIGDIIVTKSGDIISASDDKTIRVWSSRTGREKRKILGQIGAGNEGKIYAIALSEDERYLAVGGFMAKGGCVDDNKVGNIRIYNYQTGKLLKVLKSHADVVNDLSFKDNYLISGSGDTTAKIWDIDKGFRLIDTIRFHSKPVYGVKIIKNRGRYFAVTAGYDNRIALYDMAQKRVIKSDKLNYKLQYLAINNKLKHIAVCGHSKEIKIYDYSLHLLKTIYSNTVPTGLAYSPNGKYLIAGSNSYYNYELVNIYKTTNYALYSSFKKNTNATMAVGFLQRGSTTLAVSGGGNSNEIYIWDFWKNRTKVLQKIVGVGESVWSVGIKGDSVAWGNVFDAKGDYHKKQSSFQKSINLKTFKIQNSPLNIHSFNRISTISSNYSLSHSKGGEYGKNDAVLNIEKNGNIVAKIVKNSYDGYRNNCYGWYQKDGKRYIISGGANGHLKIYNIEGREVASLIGHTGEIFSIAVDGDRLVSGSSDQTIKIWDLSKLKDTVIYNEKYIQFIMKKSGASKDSVLAVAKKIHNNLIYKTQKLYPTLNIFISKNNEYVAWTKEGFFTASKGGAKYIGYHINQGANKEARFVSVDKLYDTFYRPDLIQKALNGEDLSKYAKNINIEKLLQSGLAPEVAIKTHQKISKKRDINLNLEVCTIDNGGYNNLTLYLNGMAVDVMGGERGLKLKHRSRVRKECFTFDKLISLQNGKNIIGFKATNRAGNIESNLDEITINYKGRSRGKPNLYILSIGVDKYRDGDLWLKYSKADATAFTSAIEKAGKPLFKHIYAYKLLDRDVTKAKILKMFKKIGAKTTRADVFIFYMAGHGITDVKTGAYFYLPYDFRYKNENSVRKEGVSQNDFKLALSKIQAMKSLTILDTCNSGSFSEAMASRGILQKTAINKLTRATGRATIVASSKDQVALEGYKGHGVFTYTLIEALRGKGYGADNKITIKELASYIEDVLPDRTYEKWGYEQIPQSNISGNDFPIGVK</sequence>
<dbReference type="GO" id="GO:0004197">
    <property type="term" value="F:cysteine-type endopeptidase activity"/>
    <property type="evidence" value="ECO:0007669"/>
    <property type="project" value="InterPro"/>
</dbReference>
<dbReference type="PROSITE" id="PS50082">
    <property type="entry name" value="WD_REPEATS_2"/>
    <property type="match status" value="3"/>
</dbReference>
<dbReference type="PANTHER" id="PTHR22847:SF637">
    <property type="entry name" value="WD REPEAT DOMAIN 5B"/>
    <property type="match status" value="1"/>
</dbReference>
<reference evidence="4" key="1">
    <citation type="submission" date="2016-10" db="EMBL/GenBank/DDBJ databases">
        <authorList>
            <person name="de Groot N.N."/>
        </authorList>
    </citation>
    <scope>NUCLEOTIDE SEQUENCE</scope>
</reference>
<dbReference type="InterPro" id="IPR015943">
    <property type="entry name" value="WD40/YVTN_repeat-like_dom_sf"/>
</dbReference>
<dbReference type="InterPro" id="IPR011600">
    <property type="entry name" value="Pept_C14_caspase"/>
</dbReference>
<dbReference type="PROSITE" id="PS50294">
    <property type="entry name" value="WD_REPEATS_REGION"/>
    <property type="match status" value="2"/>
</dbReference>
<evidence type="ECO:0000259" key="3">
    <source>
        <dbReference type="Pfam" id="PF00656"/>
    </source>
</evidence>
<dbReference type="Gene3D" id="3.40.50.1460">
    <property type="match status" value="1"/>
</dbReference>
<dbReference type="SUPFAM" id="SSF50998">
    <property type="entry name" value="Quinoprotein alcohol dehydrogenase-like"/>
    <property type="match status" value="1"/>
</dbReference>
<dbReference type="PANTHER" id="PTHR22847">
    <property type="entry name" value="WD40 REPEAT PROTEIN"/>
    <property type="match status" value="1"/>
</dbReference>
<dbReference type="Pfam" id="PF00656">
    <property type="entry name" value="Peptidase_C14"/>
    <property type="match status" value="1"/>
</dbReference>
<dbReference type="InterPro" id="IPR019775">
    <property type="entry name" value="WD40_repeat_CS"/>
</dbReference>
<dbReference type="SMART" id="SM00320">
    <property type="entry name" value="WD40"/>
    <property type="match status" value="9"/>
</dbReference>
<dbReference type="EMBL" id="FPHH01000107">
    <property type="protein sequence ID" value="SFV68068.1"/>
    <property type="molecule type" value="Genomic_DNA"/>
</dbReference>
<dbReference type="InterPro" id="IPR029030">
    <property type="entry name" value="Caspase-like_dom_sf"/>
</dbReference>
<evidence type="ECO:0000256" key="2">
    <source>
        <dbReference type="ARBA" id="ARBA00022737"/>
    </source>
</evidence>
<name>A0A1W1CQ96_9ZZZZ</name>
<organism evidence="4">
    <name type="scientific">hydrothermal vent metagenome</name>
    <dbReference type="NCBI Taxonomy" id="652676"/>
    <lineage>
        <taxon>unclassified sequences</taxon>
        <taxon>metagenomes</taxon>
        <taxon>ecological metagenomes</taxon>
    </lineage>
</organism>
<gene>
    <name evidence="4" type="ORF">MNB_SM-5-680</name>
</gene>
<dbReference type="InterPro" id="IPR020472">
    <property type="entry name" value="WD40_PAC1"/>
</dbReference>
<keyword evidence="1" id="KW-0853">WD repeat</keyword>
<keyword evidence="2" id="KW-0677">Repeat</keyword>